<organism evidence="3 4">
    <name type="scientific">Pseudomonas putida</name>
    <name type="common">Arthrobacter siderocapsulatus</name>
    <dbReference type="NCBI Taxonomy" id="303"/>
    <lineage>
        <taxon>Bacteria</taxon>
        <taxon>Pseudomonadati</taxon>
        <taxon>Pseudomonadota</taxon>
        <taxon>Gammaproteobacteria</taxon>
        <taxon>Pseudomonadales</taxon>
        <taxon>Pseudomonadaceae</taxon>
        <taxon>Pseudomonas</taxon>
    </lineage>
</organism>
<dbReference type="AlphaFoldDB" id="A0A9X8EGU2"/>
<feature type="domain" description="FecR N-terminal" evidence="2">
    <location>
        <begin position="14"/>
        <end position="55"/>
    </location>
</feature>
<accession>A0A9X8EGU2</accession>
<dbReference type="PANTHER" id="PTHR30273">
    <property type="entry name" value="PERIPLASMIC SIGNAL SENSOR AND SIGMA FACTOR ACTIVATOR FECR-RELATED"/>
    <property type="match status" value="1"/>
</dbReference>
<reference evidence="3 4" key="1">
    <citation type="submission" date="2018-11" db="EMBL/GenBank/DDBJ databases">
        <title>Genomic analyses of the natural microbiome of Caenorhabditis elegans.</title>
        <authorList>
            <person name="Samuel B."/>
        </authorList>
    </citation>
    <scope>NUCLEOTIDE SEQUENCE [LARGE SCALE GENOMIC DNA]</scope>
    <source>
        <strain evidence="3 4">BIGb0473</strain>
    </source>
</reference>
<dbReference type="Gene3D" id="2.60.120.1440">
    <property type="match status" value="1"/>
</dbReference>
<proteinExistence type="predicted"/>
<name>A0A9X8EGU2_PSEPU</name>
<feature type="domain" description="FecR protein" evidence="1">
    <location>
        <begin position="123"/>
        <end position="212"/>
    </location>
</feature>
<dbReference type="PIRSF" id="PIRSF018266">
    <property type="entry name" value="FecR"/>
    <property type="match status" value="1"/>
</dbReference>
<dbReference type="Proteomes" id="UP000269115">
    <property type="component" value="Unassembled WGS sequence"/>
</dbReference>
<protein>
    <submittedName>
        <fullName evidence="3">FecR family protein</fullName>
    </submittedName>
</protein>
<dbReference type="EMBL" id="RJUR01000013">
    <property type="protein sequence ID" value="ROQ49620.1"/>
    <property type="molecule type" value="Genomic_DNA"/>
</dbReference>
<dbReference type="RefSeq" id="WP_058541394.1">
    <property type="nucleotide sequence ID" value="NZ_LKGZ01000034.1"/>
</dbReference>
<dbReference type="InterPro" id="IPR012373">
    <property type="entry name" value="Ferrdict_sens_TM"/>
</dbReference>
<dbReference type="Pfam" id="PF16220">
    <property type="entry name" value="DUF4880"/>
    <property type="match status" value="1"/>
</dbReference>
<evidence type="ECO:0000259" key="2">
    <source>
        <dbReference type="Pfam" id="PF16220"/>
    </source>
</evidence>
<evidence type="ECO:0000313" key="4">
    <source>
        <dbReference type="Proteomes" id="UP000269115"/>
    </source>
</evidence>
<dbReference type="InterPro" id="IPR006860">
    <property type="entry name" value="FecR"/>
</dbReference>
<dbReference type="PANTHER" id="PTHR30273:SF2">
    <property type="entry name" value="PROTEIN FECR"/>
    <property type="match status" value="1"/>
</dbReference>
<dbReference type="Pfam" id="PF04773">
    <property type="entry name" value="FecR"/>
    <property type="match status" value="1"/>
</dbReference>
<sequence>MSGRSLAALTPAVREAIEWSVRLGSGAATAADRDAFEQWQALDASHRQAWQAVTQATHTPLNPLLEVPGSASAATRALRSSGLSLQRRRLLRGGSALLLMLGLPALLTVQRRMPLDAVFSDHYSGTGERRRIQLADGSVLLLNARTTVEVAFSAEARVIHLRHGELNIQVARDPHRPLEVVTAQGRVRALGTRFSVATLDQRSAVSVQQHSVQVRNRAGQSIVVDSGQTLRFADDALSPLGNEQGRLDAWMEGRLEVDDASLGSVIDALRPYRYGVLRVSPAAAQLRVFGVFPLDDSDRALQSLAQVLPISVEAFGPITLIDLR</sequence>
<evidence type="ECO:0000313" key="3">
    <source>
        <dbReference type="EMBL" id="ROQ49620.1"/>
    </source>
</evidence>
<comment type="caution">
    <text evidence="3">The sequence shown here is derived from an EMBL/GenBank/DDBJ whole genome shotgun (WGS) entry which is preliminary data.</text>
</comment>
<gene>
    <name evidence="3" type="ORF">EDF85_2402</name>
</gene>
<evidence type="ECO:0000259" key="1">
    <source>
        <dbReference type="Pfam" id="PF04773"/>
    </source>
</evidence>
<dbReference type="InterPro" id="IPR032623">
    <property type="entry name" value="FecR_N"/>
</dbReference>
<dbReference type="GO" id="GO:0016989">
    <property type="term" value="F:sigma factor antagonist activity"/>
    <property type="evidence" value="ECO:0007669"/>
    <property type="project" value="TreeGrafter"/>
</dbReference>